<evidence type="ECO:0000256" key="1">
    <source>
        <dbReference type="ARBA" id="ARBA00004496"/>
    </source>
</evidence>
<keyword evidence="9" id="KW-1185">Reference proteome</keyword>
<evidence type="ECO:0000256" key="6">
    <source>
        <dbReference type="SAM" id="MobiDB-lite"/>
    </source>
</evidence>
<dbReference type="KEGG" id="aaf:AURANDRAFT_1116"/>
<dbReference type="GO" id="GO:0071540">
    <property type="term" value="C:eukaryotic translation initiation factor 3 complex, eIF3e"/>
    <property type="evidence" value="ECO:0007669"/>
    <property type="project" value="TreeGrafter"/>
</dbReference>
<evidence type="ECO:0000256" key="5">
    <source>
        <dbReference type="ARBA" id="ARBA00022917"/>
    </source>
</evidence>
<evidence type="ECO:0000256" key="2">
    <source>
        <dbReference type="ARBA" id="ARBA00022490"/>
    </source>
</evidence>
<sequence length="642" mass="72255">QKPENALKRANELATIGNKKAALQVLHDVLTAKKSRTWVKVFESIMFRYIDICVELQMHRHAKDGLHQYRNISQQQAPQSLEVVIQYLVKAAETRAYEAAAAAKKANLAAAAKSVADLDCEQTPESIMMSTMTDEGDGERSEREALVPWLKFLWETYRSVLDILRTNSKLEKVYHGTSVKAFEFCRKFERKTELRRLCETLRQHLSNLQRAAATNNTSRLRGWEGWTQEGVEMHLTTRFAQLEVASALELWTEGFRTVEDIHQIMRISKKPPKAKLMAKYYERLTKIFWVSGNHLFHAFAWWRHAQLAKEAEKRPATPEERSHRACAVLLAALAIPDAGNAGGGPREVAGFGLGDADRSPEDDVDAEKNARMATLLGFATHPTRSALLAELTVNGALVDADLLPAHVTELYDALESRFEPLRLAAIVKPLLDRLATETPRLAHFAEPLARLAVCRLVAQLGEVYSCVTLDHFKSLLGDLPLDYDDVEKLLVGATPTVKGAAPVARLDYRRKCLRFSSAPRGGDRPSAVAGGGRDTLSVFGFKVDEALDHIRKVTAPPPEVLAKRAAERERLFAAARDSADADHEKCLARKAVIERRKEEQERLQQEKAKAEAAEKARLEEERKKDEERRLEKEARDREREKL</sequence>
<dbReference type="Gene3D" id="1.25.40.860">
    <property type="match status" value="2"/>
</dbReference>
<evidence type="ECO:0000313" key="8">
    <source>
        <dbReference type="EMBL" id="EGB12262.1"/>
    </source>
</evidence>
<dbReference type="Pfam" id="PF22591">
    <property type="entry name" value="eIF3a_PCI_TPR-like"/>
    <property type="match status" value="1"/>
</dbReference>
<dbReference type="InterPro" id="IPR000717">
    <property type="entry name" value="PCI_dom"/>
</dbReference>
<dbReference type="GO" id="GO:0043614">
    <property type="term" value="C:multi-eIF complex"/>
    <property type="evidence" value="ECO:0007669"/>
    <property type="project" value="TreeGrafter"/>
</dbReference>
<organism evidence="9">
    <name type="scientific">Aureococcus anophagefferens</name>
    <name type="common">Harmful bloom alga</name>
    <dbReference type="NCBI Taxonomy" id="44056"/>
    <lineage>
        <taxon>Eukaryota</taxon>
        <taxon>Sar</taxon>
        <taxon>Stramenopiles</taxon>
        <taxon>Ochrophyta</taxon>
        <taxon>Pelagophyceae</taxon>
        <taxon>Pelagomonadales</taxon>
        <taxon>Pelagomonadaceae</taxon>
        <taxon>Aureococcus</taxon>
    </lineage>
</organism>
<dbReference type="InterPro" id="IPR027512">
    <property type="entry name" value="EIF3A"/>
</dbReference>
<dbReference type="AlphaFoldDB" id="F0XXZ4"/>
<keyword evidence="2" id="KW-0963">Cytoplasm</keyword>
<proteinExistence type="predicted"/>
<keyword evidence="4" id="KW-0694">RNA-binding</keyword>
<accession>F0XXZ4</accession>
<gene>
    <name evidence="8" type="ORF">AURANDRAFT_1116</name>
</gene>
<dbReference type="GO" id="GO:0003729">
    <property type="term" value="F:mRNA binding"/>
    <property type="evidence" value="ECO:0007669"/>
    <property type="project" value="TreeGrafter"/>
</dbReference>
<dbReference type="PANTHER" id="PTHR14005:SF0">
    <property type="entry name" value="EUKARYOTIC TRANSLATION INITIATION FACTOR 3 SUBUNIT A"/>
    <property type="match status" value="1"/>
</dbReference>
<dbReference type="GO" id="GO:0001732">
    <property type="term" value="P:formation of cytoplasmic translation initiation complex"/>
    <property type="evidence" value="ECO:0007669"/>
    <property type="project" value="TreeGrafter"/>
</dbReference>
<dbReference type="GeneID" id="20218042"/>
<protein>
    <recommendedName>
        <fullName evidence="7">PCI domain-containing protein</fullName>
    </recommendedName>
</protein>
<dbReference type="InParanoid" id="F0XXZ4"/>
<dbReference type="Gene3D" id="4.10.860.10">
    <property type="entry name" value="UVR domain"/>
    <property type="match status" value="1"/>
</dbReference>
<feature type="non-terminal residue" evidence="8">
    <location>
        <position position="1"/>
    </location>
</feature>
<evidence type="ECO:0000313" key="9">
    <source>
        <dbReference type="Proteomes" id="UP000002729"/>
    </source>
</evidence>
<evidence type="ECO:0000256" key="3">
    <source>
        <dbReference type="ARBA" id="ARBA00022540"/>
    </source>
</evidence>
<keyword evidence="3" id="KW-0396">Initiation factor</keyword>
<dbReference type="PANTHER" id="PTHR14005">
    <property type="entry name" value="EUKARYOTIC TRANSLATION INITIATION FACTOR 3, THETA SUBUNIT"/>
    <property type="match status" value="1"/>
</dbReference>
<dbReference type="OMA" id="EPKHEGG"/>
<dbReference type="GO" id="GO:0071541">
    <property type="term" value="C:eukaryotic translation initiation factor 3 complex, eIF3m"/>
    <property type="evidence" value="ECO:0007669"/>
    <property type="project" value="TreeGrafter"/>
</dbReference>
<dbReference type="InterPro" id="IPR054711">
    <property type="entry name" value="eIF3a_PCI_TPR-like"/>
</dbReference>
<feature type="non-terminal residue" evidence="8">
    <location>
        <position position="642"/>
    </location>
</feature>
<keyword evidence="5" id="KW-0648">Protein biosynthesis</keyword>
<feature type="region of interest" description="Disordered" evidence="6">
    <location>
        <begin position="597"/>
        <end position="642"/>
    </location>
</feature>
<dbReference type="FunFam" id="4.10.860.10:FF:000001">
    <property type="entry name" value="Eukaryotic translation initiation factor 3 subunit A"/>
    <property type="match status" value="1"/>
</dbReference>
<dbReference type="eggNOG" id="KOG2072">
    <property type="taxonomic scope" value="Eukaryota"/>
</dbReference>
<dbReference type="Proteomes" id="UP000002729">
    <property type="component" value="Unassembled WGS sequence"/>
</dbReference>
<evidence type="ECO:0000259" key="7">
    <source>
        <dbReference type="PROSITE" id="PS50250"/>
    </source>
</evidence>
<dbReference type="GO" id="GO:0003743">
    <property type="term" value="F:translation initiation factor activity"/>
    <property type="evidence" value="ECO:0007669"/>
    <property type="project" value="UniProtKB-KW"/>
</dbReference>
<dbReference type="GO" id="GO:0002188">
    <property type="term" value="P:translation reinitiation"/>
    <property type="evidence" value="ECO:0007669"/>
    <property type="project" value="TreeGrafter"/>
</dbReference>
<dbReference type="PROSITE" id="PS50250">
    <property type="entry name" value="PCI"/>
    <property type="match status" value="1"/>
</dbReference>
<evidence type="ECO:0000256" key="4">
    <source>
        <dbReference type="ARBA" id="ARBA00022884"/>
    </source>
</evidence>
<dbReference type="RefSeq" id="XP_009032816.1">
    <property type="nucleotide sequence ID" value="XM_009034568.1"/>
</dbReference>
<dbReference type="OrthoDB" id="18884at2759"/>
<name>F0XXZ4_AURAN</name>
<comment type="subcellular location">
    <subcellularLocation>
        <location evidence="1">Cytoplasm</location>
    </subcellularLocation>
</comment>
<dbReference type="EMBL" id="GL833121">
    <property type="protein sequence ID" value="EGB12262.1"/>
    <property type="molecule type" value="Genomic_DNA"/>
</dbReference>
<feature type="domain" description="PCI" evidence="7">
    <location>
        <begin position="337"/>
        <end position="520"/>
    </location>
</feature>
<reference evidence="8 9" key="1">
    <citation type="journal article" date="2011" name="Proc. Natl. Acad. Sci. U.S.A.">
        <title>Niche of harmful alga Aureococcus anophagefferens revealed through ecogenomics.</title>
        <authorList>
            <person name="Gobler C.J."/>
            <person name="Berry D.L."/>
            <person name="Dyhrman S.T."/>
            <person name="Wilhelm S.W."/>
            <person name="Salamov A."/>
            <person name="Lobanov A.V."/>
            <person name="Zhang Y."/>
            <person name="Collier J.L."/>
            <person name="Wurch L.L."/>
            <person name="Kustka A.B."/>
            <person name="Dill B.D."/>
            <person name="Shah M."/>
            <person name="VerBerkmoes N.C."/>
            <person name="Kuo A."/>
            <person name="Terry A."/>
            <person name="Pangilinan J."/>
            <person name="Lindquist E.A."/>
            <person name="Lucas S."/>
            <person name="Paulsen I.T."/>
            <person name="Hattenrath-Lehmann T.K."/>
            <person name="Talmage S.C."/>
            <person name="Walker E.A."/>
            <person name="Koch F."/>
            <person name="Burson A.M."/>
            <person name="Marcoval M.A."/>
            <person name="Tang Y.Z."/>
            <person name="Lecleir G.R."/>
            <person name="Coyne K.J."/>
            <person name="Berg G.M."/>
            <person name="Bertrand E.M."/>
            <person name="Saito M.A."/>
            <person name="Gladyshev V.N."/>
            <person name="Grigoriev I.V."/>
        </authorList>
    </citation>
    <scope>NUCLEOTIDE SEQUENCE [LARGE SCALE GENOMIC DNA]</scope>
    <source>
        <strain evidence="9">CCMP 1984</strain>
    </source>
</reference>